<dbReference type="Proteomes" id="UP000005435">
    <property type="component" value="Chromosome"/>
</dbReference>
<protein>
    <recommendedName>
        <fullName evidence="3">DUF327 domain-containing protein</fullName>
    </recommendedName>
</protein>
<gene>
    <name evidence="1" type="ordered locus">Clocl_4029</name>
</gene>
<dbReference type="EMBL" id="CP003065">
    <property type="protein sequence ID" value="AEV70465.1"/>
    <property type="molecule type" value="Genomic_DNA"/>
</dbReference>
<accession>G8LSV2</accession>
<evidence type="ECO:0000313" key="1">
    <source>
        <dbReference type="EMBL" id="AEV70465.1"/>
    </source>
</evidence>
<dbReference type="eggNOG" id="COG1728">
    <property type="taxonomic scope" value="Bacteria"/>
</dbReference>
<dbReference type="AlphaFoldDB" id="G8LSV2"/>
<dbReference type="STRING" id="720554.Clocl_4029"/>
<dbReference type="KEGG" id="ccl:Clocl_4029"/>
<dbReference type="RefSeq" id="WP_014256964.1">
    <property type="nucleotide sequence ID" value="NC_016627.1"/>
</dbReference>
<dbReference type="SUPFAM" id="SSF158397">
    <property type="entry name" value="TM1646-like"/>
    <property type="match status" value="1"/>
</dbReference>
<evidence type="ECO:0000313" key="2">
    <source>
        <dbReference type="Proteomes" id="UP000005435"/>
    </source>
</evidence>
<dbReference type="InterPro" id="IPR005585">
    <property type="entry name" value="DUF327"/>
</dbReference>
<dbReference type="Pfam" id="PF03885">
    <property type="entry name" value="DUF327"/>
    <property type="match status" value="1"/>
</dbReference>
<dbReference type="Gene3D" id="1.20.120.490">
    <property type="entry name" value="Hypothetical protein TM1646-like domain"/>
    <property type="match status" value="1"/>
</dbReference>
<reference evidence="1 2" key="2">
    <citation type="journal article" date="2012" name="Stand. Genomic Sci.">
        <title>Complete Genome Sequence of Clostridium clariflavum DSM 19732.</title>
        <authorList>
            <person name="Izquierdo J.A."/>
            <person name="Goodwin L."/>
            <person name="Davenport K.W."/>
            <person name="Teshima H."/>
            <person name="Bruce D."/>
            <person name="Detter C."/>
            <person name="Tapia R."/>
            <person name="Han S."/>
            <person name="Land M."/>
            <person name="Hauser L."/>
            <person name="Jeffries C.D."/>
            <person name="Han J."/>
            <person name="Pitluck S."/>
            <person name="Nolan M."/>
            <person name="Chen A."/>
            <person name="Huntemann M."/>
            <person name="Mavromatis K."/>
            <person name="Mikhailova N."/>
            <person name="Liolios K."/>
            <person name="Woyke T."/>
            <person name="Lynd L.R."/>
        </authorList>
    </citation>
    <scope>NUCLEOTIDE SEQUENCE [LARGE SCALE GENOMIC DNA]</scope>
    <source>
        <strain evidence="2">DSM 19732 / NBRC 101661 / EBR45</strain>
    </source>
</reference>
<dbReference type="HOGENOM" id="CLU_121413_1_0_9"/>
<sequence>MKIREGLNSAASIAEVTSSEHKKTSNVNSNTFQSQLRKLEGQNLEERIKCLVDKITEQGQKLAKKVDVKELKIYKKLISEFLDETLNNSRKFLKESFVDRRGRYRVYAIIKKINSELDELTKDVLSTEKDNLRILQRIEDIRGLILDITM</sequence>
<organism evidence="1 2">
    <name type="scientific">Acetivibrio clariflavus (strain DSM 19732 / NBRC 101661 / EBR45)</name>
    <name type="common">Clostridium clariflavum</name>
    <dbReference type="NCBI Taxonomy" id="720554"/>
    <lineage>
        <taxon>Bacteria</taxon>
        <taxon>Bacillati</taxon>
        <taxon>Bacillota</taxon>
        <taxon>Clostridia</taxon>
        <taxon>Eubacteriales</taxon>
        <taxon>Oscillospiraceae</taxon>
        <taxon>Acetivibrio</taxon>
    </lineage>
</organism>
<dbReference type="InterPro" id="IPR024042">
    <property type="entry name" value="TM1646-like_dom_sf"/>
</dbReference>
<proteinExistence type="predicted"/>
<keyword evidence="2" id="KW-1185">Reference proteome</keyword>
<reference evidence="2" key="1">
    <citation type="submission" date="2011-12" db="EMBL/GenBank/DDBJ databases">
        <title>Complete sequence of Clostridium clariflavum DSM 19732.</title>
        <authorList>
            <consortium name="US DOE Joint Genome Institute"/>
            <person name="Lucas S."/>
            <person name="Han J."/>
            <person name="Lapidus A."/>
            <person name="Cheng J.-F."/>
            <person name="Goodwin L."/>
            <person name="Pitluck S."/>
            <person name="Peters L."/>
            <person name="Teshima H."/>
            <person name="Detter J.C."/>
            <person name="Han C."/>
            <person name="Tapia R."/>
            <person name="Land M."/>
            <person name="Hauser L."/>
            <person name="Kyrpides N."/>
            <person name="Ivanova N."/>
            <person name="Pagani I."/>
            <person name="Kitzmiller T."/>
            <person name="Lynd L."/>
            <person name="Izquierdo J."/>
            <person name="Woyke T."/>
        </authorList>
    </citation>
    <scope>NUCLEOTIDE SEQUENCE [LARGE SCALE GENOMIC DNA]</scope>
    <source>
        <strain evidence="2">DSM 19732 / NBRC 101661 / EBR45</strain>
    </source>
</reference>
<evidence type="ECO:0008006" key="3">
    <source>
        <dbReference type="Google" id="ProtNLM"/>
    </source>
</evidence>
<name>G8LSV2_ACECE</name>